<feature type="coiled-coil region" evidence="1">
    <location>
        <begin position="52"/>
        <end position="114"/>
    </location>
</feature>
<dbReference type="PROSITE" id="PS51257">
    <property type="entry name" value="PROKAR_LIPOPROTEIN"/>
    <property type="match status" value="1"/>
</dbReference>
<dbReference type="Pfam" id="PF14346">
    <property type="entry name" value="DUF4398"/>
    <property type="match status" value="1"/>
</dbReference>
<evidence type="ECO:0000256" key="1">
    <source>
        <dbReference type="SAM" id="Coils"/>
    </source>
</evidence>
<feature type="domain" description="DUF4398" evidence="2">
    <location>
        <begin position="27"/>
        <end position="103"/>
    </location>
</feature>
<proteinExistence type="predicted"/>
<protein>
    <recommendedName>
        <fullName evidence="2">DUF4398 domain-containing protein</fullName>
    </recommendedName>
</protein>
<keyword evidence="4" id="KW-1185">Reference proteome</keyword>
<evidence type="ECO:0000313" key="4">
    <source>
        <dbReference type="Proteomes" id="UP001064896"/>
    </source>
</evidence>
<dbReference type="Proteomes" id="UP001064896">
    <property type="component" value="Chromosome"/>
</dbReference>
<evidence type="ECO:0000259" key="2">
    <source>
        <dbReference type="Pfam" id="PF14346"/>
    </source>
</evidence>
<dbReference type="EMBL" id="AP023081">
    <property type="protein sequence ID" value="BCD87552.1"/>
    <property type="molecule type" value="Genomic_DNA"/>
</dbReference>
<accession>A0ABN6BVF5</accession>
<evidence type="ECO:0000313" key="3">
    <source>
        <dbReference type="EMBL" id="BCD87552.1"/>
    </source>
</evidence>
<name>A0ABN6BVF5_9PSED</name>
<dbReference type="Gene3D" id="1.20.1270.390">
    <property type="match status" value="1"/>
</dbReference>
<gene>
    <name evidence="3" type="ORF">PSm6_39590</name>
</gene>
<reference evidence="3" key="1">
    <citation type="submission" date="2020-05" db="EMBL/GenBank/DDBJ databases">
        <title>Complete genome sequence of Pseudomonas sp. Sm006.</title>
        <authorList>
            <person name="Takeuchi K."/>
            <person name="Someya N."/>
        </authorList>
    </citation>
    <scope>NUCLEOTIDE SEQUENCE</scope>
    <source>
        <strain evidence="3">Sm006</strain>
    </source>
</reference>
<keyword evidence="1" id="KW-0175">Coiled coil</keyword>
<sequence>MIEQRILAIGLAVLALAGCANDPAPVEQLRLTEQAVAQARAVGASSEQLPEMKQAEEKLALAQKNMGEQDYKRARVLAEQAELDARLAESKVLTAKSKAQLADITARINRLRKQLGELQ</sequence>
<dbReference type="InterPro" id="IPR025511">
    <property type="entry name" value="DUF4398"/>
</dbReference>
<organism evidence="3 4">
    <name type="scientific">Pseudomonas solani</name>
    <dbReference type="NCBI Taxonomy" id="2731552"/>
    <lineage>
        <taxon>Bacteria</taxon>
        <taxon>Pseudomonadati</taxon>
        <taxon>Pseudomonadota</taxon>
        <taxon>Gammaproteobacteria</taxon>
        <taxon>Pseudomonadales</taxon>
        <taxon>Pseudomonadaceae</taxon>
        <taxon>Pseudomonas</taxon>
    </lineage>
</organism>